<keyword evidence="4" id="KW-1185">Reference proteome</keyword>
<dbReference type="EMBL" id="JBBLXS010000128">
    <property type="protein sequence ID" value="MEK0185548.1"/>
    <property type="molecule type" value="Genomic_DNA"/>
</dbReference>
<evidence type="ECO:0000259" key="2">
    <source>
        <dbReference type="Pfam" id="PF01370"/>
    </source>
</evidence>
<dbReference type="RefSeq" id="WP_340524708.1">
    <property type="nucleotide sequence ID" value="NZ_JBBLXS010000128.1"/>
</dbReference>
<evidence type="ECO:0000313" key="4">
    <source>
        <dbReference type="Proteomes" id="UP001384579"/>
    </source>
</evidence>
<comment type="caution">
    <text evidence="3">The sequence shown here is derived from an EMBL/GenBank/DDBJ whole genome shotgun (WGS) entry which is preliminary data.</text>
</comment>
<dbReference type="CDD" id="cd05258">
    <property type="entry name" value="CDP_TE_SDR_e"/>
    <property type="match status" value="1"/>
</dbReference>
<dbReference type="SUPFAM" id="SSF51735">
    <property type="entry name" value="NAD(P)-binding Rossmann-fold domains"/>
    <property type="match status" value="1"/>
</dbReference>
<dbReference type="Pfam" id="PF01370">
    <property type="entry name" value="Epimerase"/>
    <property type="match status" value="1"/>
</dbReference>
<gene>
    <name evidence="3" type="ORF">WMG39_11920</name>
</gene>
<dbReference type="InterPro" id="IPR001509">
    <property type="entry name" value="Epimerase_deHydtase"/>
</dbReference>
<dbReference type="Proteomes" id="UP001384579">
    <property type="component" value="Unassembled WGS sequence"/>
</dbReference>
<comment type="similarity">
    <text evidence="1">Belongs to the NAD(P)-dependent epimerase/dehydratase family.</text>
</comment>
<protein>
    <submittedName>
        <fullName evidence="3">NAD-dependent epimerase/dehydratase family protein</fullName>
    </submittedName>
</protein>
<dbReference type="PANTHER" id="PTHR43000">
    <property type="entry name" value="DTDP-D-GLUCOSE 4,6-DEHYDRATASE-RELATED"/>
    <property type="match status" value="1"/>
</dbReference>
<reference evidence="3 4" key="1">
    <citation type="journal article" date="2020" name="Harmful Algae">
        <title>Molecular and morphological characterization of a novel dihydroanatoxin-a producing Microcoleus species (cyanobacteria) from the Russian River, California, USA.</title>
        <authorList>
            <person name="Conklin K.Y."/>
            <person name="Stancheva R."/>
            <person name="Otten T.G."/>
            <person name="Fadness R."/>
            <person name="Boyer G.L."/>
            <person name="Read B."/>
            <person name="Zhang X."/>
            <person name="Sheath R.G."/>
        </authorList>
    </citation>
    <scope>NUCLEOTIDE SEQUENCE [LARGE SCALE GENOMIC DNA]</scope>
    <source>
        <strain evidence="3 4">PTRS2</strain>
    </source>
</reference>
<organism evidence="3 4">
    <name type="scientific">Microcoleus anatoxicus PTRS2</name>
    <dbReference type="NCBI Taxonomy" id="2705321"/>
    <lineage>
        <taxon>Bacteria</taxon>
        <taxon>Bacillati</taxon>
        <taxon>Cyanobacteriota</taxon>
        <taxon>Cyanophyceae</taxon>
        <taxon>Oscillatoriophycideae</taxon>
        <taxon>Oscillatoriales</taxon>
        <taxon>Microcoleaceae</taxon>
        <taxon>Microcoleus</taxon>
        <taxon>Microcoleus anatoxicus</taxon>
    </lineage>
</organism>
<evidence type="ECO:0000256" key="1">
    <source>
        <dbReference type="ARBA" id="ARBA00007637"/>
    </source>
</evidence>
<sequence length="360" mass="40845">MSVAIITGSAGLIGSEACKFFAKQGLDIVGIDNNMRQFFFGADGSTNWNRQQLEQSLGTKYYHLDIDIRDYEAITNIFQRYGESIELVIHTAAQPSHDWAARAPKIDFTVNANGTINLLEATRLYCPKAVFIFTSTNKVYGDTPNKLPLVELEHRWEIAPGHTYEGGIREDMSIDQCLHSLFGASKVAADILVQEYGRYFNMNTACFRGGCLTGPNHSGAQLHGFLAYLMKCAVTGTPYTVFGYKGKQVRDNIHSADLISAFYEFFKAPRSAEVYNTGGGRYSNCSMLEAIEMCETIADRKFNWTYAESNRIGDHIWWISDNGKFESHYPDWKMKYNVKQILQEIYECNHDRWLKEVPND</sequence>
<dbReference type="InterPro" id="IPR036291">
    <property type="entry name" value="NAD(P)-bd_dom_sf"/>
</dbReference>
<feature type="domain" description="NAD-dependent epimerase/dehydratase" evidence="2">
    <location>
        <begin position="5"/>
        <end position="278"/>
    </location>
</feature>
<dbReference type="Gene3D" id="3.40.50.720">
    <property type="entry name" value="NAD(P)-binding Rossmann-like Domain"/>
    <property type="match status" value="1"/>
</dbReference>
<evidence type="ECO:0000313" key="3">
    <source>
        <dbReference type="EMBL" id="MEK0185548.1"/>
    </source>
</evidence>
<name>A0ABU8YMF7_9CYAN</name>
<accession>A0ABU8YMF7</accession>
<proteinExistence type="inferred from homology"/>